<evidence type="ECO:0008006" key="5">
    <source>
        <dbReference type="Google" id="ProtNLM"/>
    </source>
</evidence>
<proteinExistence type="predicted"/>
<dbReference type="Proteomes" id="UP000181870">
    <property type="component" value="Unassembled WGS sequence"/>
</dbReference>
<evidence type="ECO:0000313" key="1">
    <source>
        <dbReference type="EMBL" id="SDB78393.1"/>
    </source>
</evidence>
<reference evidence="3 4" key="1">
    <citation type="submission" date="2016-10" db="EMBL/GenBank/DDBJ databases">
        <authorList>
            <person name="de Groot N.N."/>
        </authorList>
    </citation>
    <scope>NUCLEOTIDE SEQUENCE [LARGE SCALE GENOMIC DNA]</scope>
    <source>
        <strain evidence="1 4">NLAE-zl-C500</strain>
        <strain evidence="2 3">NLAE-zl-C57</strain>
    </source>
</reference>
<dbReference type="EMBL" id="FNDO01000018">
    <property type="protein sequence ID" value="SDH92331.1"/>
    <property type="molecule type" value="Genomic_DNA"/>
</dbReference>
<organism evidence="1 4">
    <name type="scientific">Bacteroides ovatus</name>
    <dbReference type="NCBI Taxonomy" id="28116"/>
    <lineage>
        <taxon>Bacteria</taxon>
        <taxon>Pseudomonadati</taxon>
        <taxon>Bacteroidota</taxon>
        <taxon>Bacteroidia</taxon>
        <taxon>Bacteroidales</taxon>
        <taxon>Bacteroidaceae</taxon>
        <taxon>Bacteroides</taxon>
    </lineage>
</organism>
<dbReference type="EMBL" id="FMYE01000040">
    <property type="protein sequence ID" value="SDB78393.1"/>
    <property type="molecule type" value="Genomic_DNA"/>
</dbReference>
<accession>A0A1G6G984</accession>
<gene>
    <name evidence="1" type="ORF">SAMN05192581_10407</name>
    <name evidence="2" type="ORF">SAMN05192582_10187</name>
</gene>
<evidence type="ECO:0000313" key="2">
    <source>
        <dbReference type="EMBL" id="SDH92331.1"/>
    </source>
</evidence>
<sequence>MNMRVRNITLVLATFTLLLTGCTKESVMSQSESDSDKVMVQIKTKAFVGSETEGVTIEKVRFILFQDGALLNNYTTSNGTLNINDNGQFNLTVTPGVYFFAAVINETPELTEKLNAVSKSTDIDAIKFDCQNSSLTSSKIPMVNLGQIKIQPGSTSGQGVAQLLPIYSSDGSRYKGDFTATSGTVSIDMPRAVSQVSLFLRQDVTVAEEIKITNVQIVNIPHYSYLVDQLSTDNTKLNLFSGSEKTISASGGDKVYNSKQYHTFPSAIISEKSFYENGLDDATKATDADYAAYLFINATYGGVPTTYKILLREGEANFRLLRNTNYNVYATITQIGSKGIYVIIEPVKLYNITVNWSPVEGLVIVSDREADFNKNINVWSDYTVYSGVLKVYKGDAYHDVLFKYGSLIATNNDTSANTEQNFTAPTDAETTNDVIWYPGNFNVTDITNWENIPYITDATSITSGNSLDLVKLGKGDPCSLASLSPHQIGIEEKIDNLQWHMSTPAEYQLLMKAANGSGSENANGYRSFHELLIPNVKYRNENGVLQNAHNTQGNYWSTESNLAFSFDSQNPTGAELSATAPERGYTIRCVRNNIPAANITIIPATTVSYTGSAVNGSSFYVTSNVPYWKMELIKSGDHAGTSIDFNDFSFEPLATGVKHEVEGSYSQTPKAYIARRESRTEERTFGIKFTSMHFNGKENIFYFTIKQQKYIIEGTPTIQNLEENNRIKKDGDKYTIHIDLTPNDVPMPIGAKLKIQYTYLGNPRGTESTVATIADARQYGYDVEINIIPNDTPDVIGLQFRVYIDEETGSGYRDITKGGTGYYYQNNE</sequence>
<dbReference type="Proteomes" id="UP000183670">
    <property type="component" value="Unassembled WGS sequence"/>
</dbReference>
<dbReference type="AlphaFoldDB" id="A0A1G6G984"/>
<evidence type="ECO:0000313" key="3">
    <source>
        <dbReference type="Proteomes" id="UP000181870"/>
    </source>
</evidence>
<dbReference type="PROSITE" id="PS51257">
    <property type="entry name" value="PROKAR_LIPOPROTEIN"/>
    <property type="match status" value="1"/>
</dbReference>
<name>A0A1G6G984_BACOV</name>
<evidence type="ECO:0000313" key="4">
    <source>
        <dbReference type="Proteomes" id="UP000183670"/>
    </source>
</evidence>
<protein>
    <recommendedName>
        <fullName evidence="5">DUF4906 domain-containing protein</fullName>
    </recommendedName>
</protein>